<dbReference type="EMBL" id="MH646551">
    <property type="protein sequence ID" value="AZT86252.1"/>
    <property type="molecule type" value="Genomic_DNA"/>
</dbReference>
<evidence type="ECO:0000256" key="14">
    <source>
        <dbReference type="ARBA" id="ARBA00049042"/>
    </source>
</evidence>
<evidence type="ECO:0000256" key="10">
    <source>
        <dbReference type="ARBA" id="ARBA00022917"/>
    </source>
</evidence>
<gene>
    <name evidence="20" type="primary">MC076R</name>
    <name evidence="20" type="ORF">MOCVgp076</name>
</gene>
<feature type="binding site" evidence="17">
    <location>
        <position position="66"/>
    </location>
    <ligand>
        <name>S-adenosyl-L-methionine</name>
        <dbReference type="ChEBI" id="CHEBI:59789"/>
    </ligand>
</feature>
<feature type="binding site" evidence="17">
    <location>
        <position position="97"/>
    </location>
    <ligand>
        <name>S-adenosyl-L-methionine</name>
        <dbReference type="ChEBI" id="CHEBI:59789"/>
    </ligand>
</feature>
<sequence>MEAQAMERPLLYFHELTQTQEYDAEVERAARSRFPAQGQLKLLIGELFFLNKLHRREMLAGTTVVYIGSAPGGHIRYLVEHFRALGVPLRWMLLDGRSHDSRLQGLSDVTLVTRFVDERYLMRMRQALRGARVVLISDIRSRRGSEPSTEDLLYDYALQNSMLSILKPVASSLKWRCPFPDQWLHNFYVVCGKELLQPFAPPFSAELRLLSVHAGAPRLRCITLAAARDYEKKMFYLNNVIRRRIVLNFDYPNQEYDFFHMFHLLNTVLCPRSFDSPTKKVLFLQQSIFRFLGIQSPLPEKLPLPERPRKHEPAQRGVPGQDPVSEGRGRAKPVRGRQQGAPE</sequence>
<dbReference type="EMBL" id="MN931742">
    <property type="protein sequence ID" value="QHW16817.1"/>
    <property type="molecule type" value="Genomic_DNA"/>
</dbReference>
<evidence type="ECO:0000256" key="9">
    <source>
        <dbReference type="ARBA" id="ARBA00022844"/>
    </source>
</evidence>
<feature type="binding site" evidence="17">
    <location>
        <position position="72"/>
    </location>
    <ligand>
        <name>S-adenosyl-L-methionine</name>
        <dbReference type="ChEBI" id="CHEBI:59789"/>
    </ligand>
</feature>
<dbReference type="EMBL" id="MN931748">
    <property type="protein sequence ID" value="QHW17882.1"/>
    <property type="molecule type" value="Genomic_DNA"/>
</dbReference>
<keyword evidence="8" id="KW-0251">Elongation factor</keyword>
<feature type="binding site" evidence="17">
    <location>
        <position position="116"/>
    </location>
    <ligand>
        <name>S-adenosyl-L-methionine</name>
        <dbReference type="ChEBI" id="CHEBI:59789"/>
    </ligand>
</feature>
<keyword evidence="11 15" id="KW-0506">mRNA capping</keyword>
<dbReference type="GO" id="GO:0032259">
    <property type="term" value="P:methylation"/>
    <property type="evidence" value="ECO:0007669"/>
    <property type="project" value="UniProtKB-KW"/>
</dbReference>
<feature type="binding site" evidence="17">
    <location>
        <position position="39"/>
    </location>
    <ligand>
        <name>S-adenosyl-L-methionine</name>
        <dbReference type="ChEBI" id="CHEBI:59789"/>
    </ligand>
</feature>
<dbReference type="EC" id="2.1.1.57" evidence="2 15"/>
<evidence type="ECO:0000313" key="25">
    <source>
        <dbReference type="EMBL" id="QHW18061.1"/>
    </source>
</evidence>
<feature type="binding site" evidence="18">
    <location>
        <position position="22"/>
    </location>
    <ligand>
        <name>mRNA</name>
        <dbReference type="ChEBI" id="CHEBI:33699"/>
    </ligand>
</feature>
<organism evidence="20">
    <name type="scientific">Molluscum contagiosum virus</name>
    <dbReference type="NCBI Taxonomy" id="10279"/>
    <lineage>
        <taxon>Viruses</taxon>
        <taxon>Varidnaviria</taxon>
        <taxon>Bamfordvirae</taxon>
        <taxon>Nucleocytoviricota</taxon>
        <taxon>Pokkesviricetes</taxon>
        <taxon>Chitovirales</taxon>
        <taxon>Poxviridae</taxon>
        <taxon>Chordopoxvirinae</taxon>
        <taxon>Molluscipoxvirus</taxon>
        <taxon>Molluscipoxvirus molluscum</taxon>
    </lineage>
</organism>
<dbReference type="PIRSF" id="PIRSF003726">
    <property type="entry name" value="PolA_polym_reg_poxV"/>
    <property type="match status" value="1"/>
</dbReference>
<evidence type="ECO:0000256" key="5">
    <source>
        <dbReference type="ARBA" id="ARBA00022664"/>
    </source>
</evidence>
<keyword evidence="9" id="KW-0946">Virion</keyword>
<dbReference type="CDD" id="cd20756">
    <property type="entry name" value="capping_2-OMTase_Poxviridae"/>
    <property type="match status" value="1"/>
</dbReference>
<dbReference type="GO" id="GO:0044423">
    <property type="term" value="C:virion component"/>
    <property type="evidence" value="ECO:0007669"/>
    <property type="project" value="UniProtKB-KW"/>
</dbReference>
<evidence type="ECO:0000313" key="21">
    <source>
        <dbReference type="EMBL" id="QHW16817.1"/>
    </source>
</evidence>
<evidence type="ECO:0000256" key="6">
    <source>
        <dbReference type="ARBA" id="ARBA00022679"/>
    </source>
</evidence>
<feature type="binding site" evidence="18">
    <location>
        <position position="231"/>
    </location>
    <ligand>
        <name>mRNA</name>
        <dbReference type="ChEBI" id="CHEBI:33699"/>
    </ligand>
</feature>
<dbReference type="InterPro" id="IPR030375">
    <property type="entry name" value="Poxvir_cap_MeTfrase"/>
</dbReference>
<dbReference type="Pfam" id="PF01358">
    <property type="entry name" value="PARP_regulatory"/>
    <property type="match status" value="1"/>
</dbReference>
<dbReference type="SUPFAM" id="SSF53335">
    <property type="entry name" value="S-adenosyl-L-methionine-dependent methyltransferases"/>
    <property type="match status" value="1"/>
</dbReference>
<feature type="compositionally biased region" description="Basic and acidic residues" evidence="19">
    <location>
        <begin position="303"/>
        <end position="314"/>
    </location>
</feature>
<evidence type="ECO:0000313" key="22">
    <source>
        <dbReference type="EMBL" id="QHW16999.1"/>
    </source>
</evidence>
<feature type="binding site" evidence="18">
    <location>
        <begin position="204"/>
        <end position="206"/>
    </location>
    <ligand>
        <name>mRNA</name>
        <dbReference type="ChEBI" id="CHEBI:33699"/>
    </ligand>
</feature>
<evidence type="ECO:0000256" key="11">
    <source>
        <dbReference type="ARBA" id="ARBA00023042"/>
    </source>
</evidence>
<dbReference type="Proteomes" id="UP000630645">
    <property type="component" value="Segment"/>
</dbReference>
<evidence type="ECO:0000313" key="20">
    <source>
        <dbReference type="EMBL" id="AZT86252.1"/>
    </source>
</evidence>
<feature type="binding site" evidence="18">
    <location>
        <begin position="176"/>
        <end position="179"/>
    </location>
    <ligand>
        <name>mRNA</name>
        <dbReference type="ChEBI" id="CHEBI:33699"/>
    </ligand>
</feature>
<dbReference type="EMBL" id="MN931749">
    <property type="protein sequence ID" value="QHW18061.1"/>
    <property type="molecule type" value="Genomic_DNA"/>
</dbReference>
<keyword evidence="5 15" id="KW-0507">mRNA processing</keyword>
<dbReference type="InterPro" id="IPR000176">
    <property type="entry name" value="mRNA_MeTrfase-like"/>
</dbReference>
<accession>A0A3Q9NN26</accession>
<name>A0A3Q9NN26_9POXV</name>
<feature type="region of interest" description="Disordered" evidence="19">
    <location>
        <begin position="300"/>
        <end position="343"/>
    </location>
</feature>
<evidence type="ECO:0000256" key="8">
    <source>
        <dbReference type="ARBA" id="ARBA00022768"/>
    </source>
</evidence>
<evidence type="ECO:0000256" key="3">
    <source>
        <dbReference type="ARBA" id="ARBA00015701"/>
    </source>
</evidence>
<dbReference type="PROSITE" id="PS51612">
    <property type="entry name" value="SAM_MT_2O_PK"/>
    <property type="match status" value="1"/>
</dbReference>
<dbReference type="EMBL" id="MN931743">
    <property type="protein sequence ID" value="QHW16999.1"/>
    <property type="molecule type" value="Genomic_DNA"/>
</dbReference>
<evidence type="ECO:0000256" key="2">
    <source>
        <dbReference type="ARBA" id="ARBA00011923"/>
    </source>
</evidence>
<evidence type="ECO:0000256" key="1">
    <source>
        <dbReference type="ARBA" id="ARBA00004328"/>
    </source>
</evidence>
<evidence type="ECO:0000256" key="17">
    <source>
        <dbReference type="PIRSR" id="PIRSR003726-2"/>
    </source>
</evidence>
<keyword evidence="7 15" id="KW-0949">S-adenosyl-L-methionine</keyword>
<evidence type="ECO:0000256" key="13">
    <source>
        <dbReference type="ARBA" id="ARBA00046511"/>
    </source>
</evidence>
<dbReference type="GO" id="GO:0031440">
    <property type="term" value="P:regulation of mRNA 3'-end processing"/>
    <property type="evidence" value="ECO:0007669"/>
    <property type="project" value="UniProtKB-UniRule"/>
</dbReference>
<dbReference type="GO" id="GO:0006370">
    <property type="term" value="P:7-methylguanosine mRNA capping"/>
    <property type="evidence" value="ECO:0007669"/>
    <property type="project" value="UniProtKB-UniRule"/>
</dbReference>
<comment type="subcellular location">
    <subcellularLocation>
        <location evidence="1">Virion</location>
    </subcellularLocation>
</comment>
<reference evidence="20" key="1">
    <citation type="submission" date="2018-07" db="EMBL/GenBank/DDBJ databases">
        <title>Illumina sequencing of clinical samples for virus detection in a public health laboratory: a feasibility study.</title>
        <authorList>
            <person name="Huang B."/>
            <person name="Jennison A."/>
            <person name="Whiley D."/>
            <person name="McMahon J."/>
            <person name="Hewitson G."/>
            <person name="Graham R."/>
            <person name="De Jong A."/>
            <person name="Warrilow D."/>
        </authorList>
    </citation>
    <scope>NUCLEOTIDE SEQUENCE [LARGE SCALE GENOMIC DNA]</scope>
    <source>
        <strain evidence="20">Sercmolcont1</strain>
    </source>
</reference>
<proteinExistence type="predicted"/>
<feature type="binding site" evidence="17">
    <location>
        <position position="138"/>
    </location>
    <ligand>
        <name>S-adenosyl-L-methionine</name>
        <dbReference type="ChEBI" id="CHEBI:59789"/>
    </ligand>
</feature>
<comment type="function">
    <text evidence="12 15">Displays methyltransferase, positive regulation of the poly(A) polymerase and transcription elongation activities. Involved in the modification of both mRNA ends and in intermediate and late gene positive transcription elongation. At the mRNAs 5' end, methylates the ribose 2' OH group of the first transcribed nucleotide, thereby producing a 2'-O-methylpurine cap. At the 3' end, functions as a processivity factor which stimulates the activity of the viral poly(A) polymerase OPG063 that creates mRNA's poly(A) tail. In the presence of OPG102, OPG063 does not dissociate from the RNA allowing tail elongation to around 250 adenylates.</text>
</comment>
<evidence type="ECO:0000313" key="23">
    <source>
        <dbReference type="EMBL" id="QHW17181.1"/>
    </source>
</evidence>
<feature type="active site" description="For methyltransferase activity" evidence="16">
    <location>
        <position position="174"/>
    </location>
</feature>
<dbReference type="GO" id="GO:0004483">
    <property type="term" value="F:methyltransferase cap1 activity"/>
    <property type="evidence" value="ECO:0007669"/>
    <property type="project" value="UniProtKB-UniRule"/>
</dbReference>
<evidence type="ECO:0000256" key="12">
    <source>
        <dbReference type="ARBA" id="ARBA00034661"/>
    </source>
</evidence>
<comment type="catalytic activity">
    <reaction evidence="14 15">
        <text>a 5'-end (N(7)-methyl 5'-triphosphoguanosine)-ribonucleoside in mRNA + S-adenosyl-L-methionine = a 5'-end (N(7)-methyl 5'-triphosphoguanosine)-(2'-O-methyl-ribonucleoside) in mRNA + S-adenosyl-L-homocysteine + H(+)</text>
        <dbReference type="Rhea" id="RHEA:67020"/>
        <dbReference type="Rhea" id="RHEA-COMP:17167"/>
        <dbReference type="Rhea" id="RHEA-COMP:17168"/>
        <dbReference type="ChEBI" id="CHEBI:15378"/>
        <dbReference type="ChEBI" id="CHEBI:57856"/>
        <dbReference type="ChEBI" id="CHEBI:59789"/>
        <dbReference type="ChEBI" id="CHEBI:156461"/>
        <dbReference type="ChEBI" id="CHEBI:167609"/>
        <dbReference type="EC" id="2.1.1.57"/>
    </reaction>
</comment>
<dbReference type="Proteomes" id="UP000619037">
    <property type="component" value="Segment"/>
</dbReference>
<evidence type="ECO:0000256" key="16">
    <source>
        <dbReference type="PIRSR" id="PIRSR003726-1"/>
    </source>
</evidence>
<keyword evidence="10" id="KW-0648">Protein biosynthesis</keyword>
<evidence type="ECO:0000256" key="15">
    <source>
        <dbReference type="PIRNR" id="PIRNR003726"/>
    </source>
</evidence>
<comment type="subunit">
    <text evidence="13 15">Interacts with poly(A) polymerase catalytic subunit OPG063. Interacts with OPG109 and OPG123; these interactions might help linking transcription to capping and polyadenylation.</text>
</comment>
<keyword evidence="6 15" id="KW-0808">Transferase</keyword>
<reference evidence="21" key="2">
    <citation type="submission" date="2020-01" db="EMBL/GenBank/DDBJ databases">
        <title>Global genomic diversity of Molluscum contagiosum virus.</title>
        <authorList>
            <person name="Zorec T.M."/>
            <person name="Skubic L."/>
            <person name="Hosnjak L."/>
            <person name="Trcko K."/>
            <person name="Poljak M."/>
        </authorList>
    </citation>
    <scope>NUCLEOTIDE SEQUENCE</scope>
    <source>
        <strain evidence="21">MCV1_P02S01A</strain>
        <strain evidence="22">MCV1_P02S01B</strain>
        <strain evidence="23">MCV1_P02S02A</strain>
        <strain evidence="24">MCV1_P05S01A</strain>
        <strain evidence="25">MCV1_P05S02A</strain>
    </source>
</reference>
<dbReference type="InterPro" id="IPR025804">
    <property type="entry name" value="Pox/kineto_cap_MeTfrase"/>
</dbReference>
<dbReference type="Proteomes" id="UP000602142">
    <property type="component" value="Segment"/>
</dbReference>
<evidence type="ECO:0000256" key="4">
    <source>
        <dbReference type="ARBA" id="ARBA00022603"/>
    </source>
</evidence>
<feature type="binding site" evidence="17">
    <location>
        <position position="95"/>
    </location>
    <ligand>
        <name>S-adenosyl-L-methionine</name>
        <dbReference type="ChEBI" id="CHEBI:59789"/>
    </ligand>
</feature>
<dbReference type="EMBL" id="MN931744">
    <property type="protein sequence ID" value="QHW17181.1"/>
    <property type="molecule type" value="Genomic_DNA"/>
</dbReference>
<dbReference type="Proteomes" id="UP000610093">
    <property type="component" value="Segment"/>
</dbReference>
<dbReference type="Gene3D" id="3.40.50.150">
    <property type="entry name" value="Vaccinia Virus protein VP39"/>
    <property type="match status" value="1"/>
</dbReference>
<dbReference type="Proteomes" id="UP000317426">
    <property type="component" value="Segment"/>
</dbReference>
<evidence type="ECO:0000313" key="24">
    <source>
        <dbReference type="EMBL" id="QHW17882.1"/>
    </source>
</evidence>
<feature type="binding site" evidence="17">
    <location>
        <position position="68"/>
    </location>
    <ligand>
        <name>S-adenosyl-L-methionine</name>
        <dbReference type="ChEBI" id="CHEBI:59789"/>
    </ligand>
</feature>
<feature type="binding site" evidence="18">
    <location>
        <position position="181"/>
    </location>
    <ligand>
        <name>mRNA</name>
        <dbReference type="ChEBI" id="CHEBI:33699"/>
    </ligand>
</feature>
<keyword evidence="4 15" id="KW-0489">Methyltransferase</keyword>
<dbReference type="InterPro" id="IPR029063">
    <property type="entry name" value="SAM-dependent_MTases_sf"/>
</dbReference>
<evidence type="ECO:0000256" key="7">
    <source>
        <dbReference type="ARBA" id="ARBA00022691"/>
    </source>
</evidence>
<evidence type="ECO:0000256" key="19">
    <source>
        <dbReference type="SAM" id="MobiDB-lite"/>
    </source>
</evidence>
<protein>
    <recommendedName>
        <fullName evidence="3 15">Cap-specific mRNA (nucleoside-2'-O-)-methyltransferase</fullName>
        <ecNumber evidence="2 15">2.1.1.57</ecNumber>
    </recommendedName>
</protein>
<dbReference type="Proteomes" id="UP000613226">
    <property type="component" value="Segment"/>
</dbReference>
<evidence type="ECO:0000256" key="18">
    <source>
        <dbReference type="PIRSR" id="PIRSR003726-3"/>
    </source>
</evidence>